<dbReference type="AlphaFoldDB" id="E4KXR9"/>
<keyword evidence="6" id="KW-0808">Transferase</keyword>
<name>E4KXR9_9FIRM</name>
<evidence type="ECO:0000313" key="11">
    <source>
        <dbReference type="Proteomes" id="UP000003705"/>
    </source>
</evidence>
<comment type="similarity">
    <text evidence="3">Belongs to the PNP/MTAP phosphorylase family.</text>
</comment>
<evidence type="ECO:0000256" key="1">
    <source>
        <dbReference type="ARBA" id="ARBA00002678"/>
    </source>
</evidence>
<dbReference type="EC" id="2.4.2.1" evidence="4"/>
<comment type="function">
    <text evidence="1">The purine nucleoside phosphorylases catalyze the phosphorolytic breakdown of the N-glycosidic bond in the beta-(deoxy)ribonucleoside molecules, with the formation of the corresponding free purine bases and pentose-1-phosphate. Cleaves guanosine, inosine, 2'-deoxyguanosine and 2'-deoxyinosine.</text>
</comment>
<evidence type="ECO:0000256" key="3">
    <source>
        <dbReference type="ARBA" id="ARBA00006751"/>
    </source>
</evidence>
<proteinExistence type="inferred from homology"/>
<dbReference type="EMBL" id="AENP01000008">
    <property type="protein sequence ID" value="EFR33379.1"/>
    <property type="molecule type" value="Genomic_DNA"/>
</dbReference>
<evidence type="ECO:0000256" key="7">
    <source>
        <dbReference type="ARBA" id="ARBA00031036"/>
    </source>
</evidence>
<dbReference type="NCBIfam" id="TIGR01697">
    <property type="entry name" value="PNPH-PUNA-XAPA"/>
    <property type="match status" value="1"/>
</dbReference>
<sequence length="195" mass="21365">MKGRIHYYEGYDIKEVVYPIEVLAGLGIKTIILTNAAGGVNTDFEPADLMIITDHINLMGKNPLIGPNDEDLGPRFPDMTDLYNKELVEVAENSAKKLGIDIKEGVYMYFTGPSYETAAEVRMARILGADAVGMSTVPEAIIARHRGLKILGISTITNMSTGILDTPLDHTEVVEVGKEVAGKFKELLKEIIEEI</sequence>
<dbReference type="CDD" id="cd09009">
    <property type="entry name" value="PNP-EcPNPII_like"/>
    <property type="match status" value="1"/>
</dbReference>
<dbReference type="Pfam" id="PF01048">
    <property type="entry name" value="PNP_UDP_1"/>
    <property type="match status" value="1"/>
</dbReference>
<evidence type="ECO:0000256" key="6">
    <source>
        <dbReference type="ARBA" id="ARBA00022679"/>
    </source>
</evidence>
<feature type="domain" description="Nucleoside phosphorylase" evidence="9">
    <location>
        <begin position="14"/>
        <end position="193"/>
    </location>
</feature>
<dbReference type="GO" id="GO:0004731">
    <property type="term" value="F:purine-nucleoside phosphorylase activity"/>
    <property type="evidence" value="ECO:0007669"/>
    <property type="project" value="UniProtKB-EC"/>
</dbReference>
<protein>
    <recommendedName>
        <fullName evidence="4">purine-nucleoside phosphorylase</fullName>
        <ecNumber evidence="4">2.4.2.1</ecNumber>
    </recommendedName>
    <alternativeName>
        <fullName evidence="7">Inosine-guanosine phosphorylase</fullName>
    </alternativeName>
</protein>
<comment type="pathway">
    <text evidence="2">Purine metabolism; purine nucleoside salvage.</text>
</comment>
<dbReference type="InterPro" id="IPR035994">
    <property type="entry name" value="Nucleoside_phosphorylase_sf"/>
</dbReference>
<dbReference type="InterPro" id="IPR000845">
    <property type="entry name" value="Nucleoside_phosphorylase_d"/>
</dbReference>
<dbReference type="PANTHER" id="PTHR11904">
    <property type="entry name" value="METHYLTHIOADENOSINE/PURINE NUCLEOSIDE PHOSPHORYLASE"/>
    <property type="match status" value="1"/>
</dbReference>
<organism evidence="10 11">
    <name type="scientific">Peptoniphilus harei ACS-146-V-Sch2b</name>
    <dbReference type="NCBI Taxonomy" id="908338"/>
    <lineage>
        <taxon>Bacteria</taxon>
        <taxon>Bacillati</taxon>
        <taxon>Bacillota</taxon>
        <taxon>Tissierellia</taxon>
        <taxon>Tissierellales</taxon>
        <taxon>Peptoniphilaceae</taxon>
        <taxon>Peptoniphilus</taxon>
    </lineage>
</organism>
<comment type="catalytic activity">
    <reaction evidence="8">
        <text>a purine 2'-deoxy-D-ribonucleoside + phosphate = a purine nucleobase + 2-deoxy-alpha-D-ribose 1-phosphate</text>
        <dbReference type="Rhea" id="RHEA:36431"/>
        <dbReference type="ChEBI" id="CHEBI:26386"/>
        <dbReference type="ChEBI" id="CHEBI:43474"/>
        <dbReference type="ChEBI" id="CHEBI:57259"/>
        <dbReference type="ChEBI" id="CHEBI:142361"/>
        <dbReference type="EC" id="2.4.2.1"/>
    </reaction>
</comment>
<evidence type="ECO:0000259" key="9">
    <source>
        <dbReference type="Pfam" id="PF01048"/>
    </source>
</evidence>
<dbReference type="GO" id="GO:0005737">
    <property type="term" value="C:cytoplasm"/>
    <property type="evidence" value="ECO:0007669"/>
    <property type="project" value="TreeGrafter"/>
</dbReference>
<accession>E4KXR9</accession>
<dbReference type="SUPFAM" id="SSF53167">
    <property type="entry name" value="Purine and uridine phosphorylases"/>
    <property type="match status" value="1"/>
</dbReference>
<reference evidence="10 11" key="1">
    <citation type="submission" date="2010-10" db="EMBL/GenBank/DDBJ databases">
        <authorList>
            <person name="Durkin A.S."/>
            <person name="Madupu R."/>
            <person name="Torralba M."/>
            <person name="Gillis M."/>
            <person name="Methe B."/>
            <person name="Sutton G."/>
            <person name="Nelson K.E."/>
        </authorList>
    </citation>
    <scope>NUCLEOTIDE SEQUENCE [LARGE SCALE GENOMIC DNA]</scope>
    <source>
        <strain evidence="10 11">ACS-146-V-Sch2b</strain>
    </source>
</reference>
<dbReference type="UniPathway" id="UPA00606"/>
<evidence type="ECO:0000256" key="5">
    <source>
        <dbReference type="ARBA" id="ARBA00022676"/>
    </source>
</evidence>
<evidence type="ECO:0000256" key="2">
    <source>
        <dbReference type="ARBA" id="ARBA00005058"/>
    </source>
</evidence>
<dbReference type="GO" id="GO:0009116">
    <property type="term" value="P:nucleoside metabolic process"/>
    <property type="evidence" value="ECO:0007669"/>
    <property type="project" value="InterPro"/>
</dbReference>
<evidence type="ECO:0000256" key="4">
    <source>
        <dbReference type="ARBA" id="ARBA00011886"/>
    </source>
</evidence>
<evidence type="ECO:0000256" key="8">
    <source>
        <dbReference type="ARBA" id="ARBA00048556"/>
    </source>
</evidence>
<gene>
    <name evidence="10" type="primary">punA</name>
    <name evidence="10" type="ORF">HMPREF9286_1221</name>
</gene>
<dbReference type="Gene3D" id="3.40.50.1580">
    <property type="entry name" value="Nucleoside phosphorylase domain"/>
    <property type="match status" value="1"/>
</dbReference>
<dbReference type="eggNOG" id="COG0005">
    <property type="taxonomic scope" value="Bacteria"/>
</dbReference>
<keyword evidence="5" id="KW-0328">Glycosyltransferase</keyword>
<dbReference type="NCBIfam" id="NF006054">
    <property type="entry name" value="PRK08202.1"/>
    <property type="match status" value="1"/>
</dbReference>
<comment type="caution">
    <text evidence="10">The sequence shown here is derived from an EMBL/GenBank/DDBJ whole genome shotgun (WGS) entry which is preliminary data.</text>
</comment>
<dbReference type="PANTHER" id="PTHR11904:SF9">
    <property type="entry name" value="PURINE NUCLEOSIDE PHOSPHORYLASE-RELATED"/>
    <property type="match status" value="1"/>
</dbReference>
<dbReference type="InterPro" id="IPR011268">
    <property type="entry name" value="Purine_phosphorylase"/>
</dbReference>
<keyword evidence="11" id="KW-1185">Reference proteome</keyword>
<evidence type="ECO:0000313" key="10">
    <source>
        <dbReference type="EMBL" id="EFR33379.1"/>
    </source>
</evidence>
<dbReference type="Proteomes" id="UP000003705">
    <property type="component" value="Unassembled WGS sequence"/>
</dbReference>